<dbReference type="Proteomes" id="UP001597079">
    <property type="component" value="Unassembled WGS sequence"/>
</dbReference>
<dbReference type="InterPro" id="IPR036396">
    <property type="entry name" value="Cyt_P450_sf"/>
</dbReference>
<proteinExistence type="inferred from homology"/>
<gene>
    <name evidence="5" type="ORF">ACFSB2_19000</name>
</gene>
<dbReference type="Gene3D" id="1.10.630.10">
    <property type="entry name" value="Cytochrome P450"/>
    <property type="match status" value="1"/>
</dbReference>
<reference evidence="6" key="1">
    <citation type="journal article" date="2019" name="Int. J. Syst. Evol. Microbiol.">
        <title>The Global Catalogue of Microorganisms (GCM) 10K type strain sequencing project: providing services to taxonomists for standard genome sequencing and annotation.</title>
        <authorList>
            <consortium name="The Broad Institute Genomics Platform"/>
            <consortium name="The Broad Institute Genome Sequencing Center for Infectious Disease"/>
            <person name="Wu L."/>
            <person name="Ma J."/>
        </authorList>
    </citation>
    <scope>NUCLEOTIDE SEQUENCE [LARGE SCALE GENOMIC DNA]</scope>
    <source>
        <strain evidence="6">CGMCC 1.12286</strain>
    </source>
</reference>
<dbReference type="InterPro" id="IPR001128">
    <property type="entry name" value="Cyt_P450"/>
</dbReference>
<organism evidence="5 6">
    <name type="scientific">Alicyclobacillus fodiniaquatilis</name>
    <dbReference type="NCBI Taxonomy" id="1661150"/>
    <lineage>
        <taxon>Bacteria</taxon>
        <taxon>Bacillati</taxon>
        <taxon>Bacillota</taxon>
        <taxon>Bacilli</taxon>
        <taxon>Bacillales</taxon>
        <taxon>Alicyclobacillaceae</taxon>
        <taxon>Alicyclobacillus</taxon>
    </lineage>
</organism>
<keyword evidence="4" id="KW-0479">Metal-binding</keyword>
<dbReference type="CDD" id="cd11032">
    <property type="entry name" value="P450_EryK-like"/>
    <property type="match status" value="1"/>
</dbReference>
<keyword evidence="4" id="KW-0408">Iron</keyword>
<dbReference type="InterPro" id="IPR002397">
    <property type="entry name" value="Cyt_P450_B"/>
</dbReference>
<evidence type="ECO:0000256" key="4">
    <source>
        <dbReference type="RuleBase" id="RU000461"/>
    </source>
</evidence>
<evidence type="ECO:0000313" key="5">
    <source>
        <dbReference type="EMBL" id="MFD1676765.1"/>
    </source>
</evidence>
<dbReference type="RefSeq" id="WP_377944673.1">
    <property type="nucleotide sequence ID" value="NZ_JBHUCX010000075.1"/>
</dbReference>
<dbReference type="PANTHER" id="PTHR46696">
    <property type="entry name" value="P450, PUTATIVE (EUROFUNG)-RELATED"/>
    <property type="match status" value="1"/>
</dbReference>
<name>A0ABW4JNQ9_9BACL</name>
<keyword evidence="4" id="KW-0560">Oxidoreductase</keyword>
<evidence type="ECO:0000256" key="1">
    <source>
        <dbReference type="ARBA" id="ARBA00010617"/>
    </source>
</evidence>
<keyword evidence="6" id="KW-1185">Reference proteome</keyword>
<evidence type="ECO:0000256" key="2">
    <source>
        <dbReference type="ARBA" id="ARBA00022617"/>
    </source>
</evidence>
<dbReference type="Pfam" id="PF00067">
    <property type="entry name" value="p450"/>
    <property type="match status" value="1"/>
</dbReference>
<comment type="caution">
    <text evidence="5">The sequence shown here is derived from an EMBL/GenBank/DDBJ whole genome shotgun (WGS) entry which is preliminary data.</text>
</comment>
<protein>
    <submittedName>
        <fullName evidence="5">Cytochrome P450</fullName>
    </submittedName>
</protein>
<dbReference type="InterPro" id="IPR017972">
    <property type="entry name" value="Cyt_P450_CS"/>
</dbReference>
<evidence type="ECO:0000256" key="3">
    <source>
        <dbReference type="ARBA" id="ARBA00023033"/>
    </source>
</evidence>
<sequence>MSSTSQIILLHEISQLKSNEAQWEPFAWYKEMRENNPVIYDAEQDVWNVFLYDHAKRVLFDHELFSNKKERSLIPIPRNDNRSNVNSCDPPEHRKRRALLAHAFTPRSLEEWRPKIQAITDELVKEMEDQMSVDIVQKLAIPLPVTVIARLLGVPAKDRERIKHWSDILFSPYNKEAFSDIAEQKAQAMQAFYDYLYPIVQEKRAHPVDDIISDLTKAELEGEQLTDREVVMSSIGLLGAGNETTTTLISNMFYAMLFDKPGIYQELRNDLSLVPKLIEEVLRFRFPASMDRQIAQDTNVFGFEMKKGQIIVAWIGAANRDEAQFEHAEAFDIHRQGNQKHLTFGAGSHFCLGAPLARMEANIALTTFVKQFANIQPAEAFDLTEHLIDSGVGQSLQSLPIRLESV</sequence>
<dbReference type="PRINTS" id="PR00359">
    <property type="entry name" value="BP450"/>
</dbReference>
<dbReference type="SUPFAM" id="SSF48264">
    <property type="entry name" value="Cytochrome P450"/>
    <property type="match status" value="1"/>
</dbReference>
<keyword evidence="3 4" id="KW-0503">Monooxygenase</keyword>
<dbReference type="PRINTS" id="PR00385">
    <property type="entry name" value="P450"/>
</dbReference>
<comment type="similarity">
    <text evidence="1 4">Belongs to the cytochrome P450 family.</text>
</comment>
<accession>A0ABW4JNQ9</accession>
<evidence type="ECO:0000313" key="6">
    <source>
        <dbReference type="Proteomes" id="UP001597079"/>
    </source>
</evidence>
<keyword evidence="2 4" id="KW-0349">Heme</keyword>
<dbReference type="PROSITE" id="PS00086">
    <property type="entry name" value="CYTOCHROME_P450"/>
    <property type="match status" value="1"/>
</dbReference>
<dbReference type="EMBL" id="JBHUCX010000075">
    <property type="protein sequence ID" value="MFD1676765.1"/>
    <property type="molecule type" value="Genomic_DNA"/>
</dbReference>
<dbReference type="PANTHER" id="PTHR46696:SF1">
    <property type="entry name" value="CYTOCHROME P450 YJIB-RELATED"/>
    <property type="match status" value="1"/>
</dbReference>